<dbReference type="InterPro" id="IPR044929">
    <property type="entry name" value="DNA/RNA_non-sp_Endonuclease_sf"/>
</dbReference>
<dbReference type="AlphaFoldDB" id="A0A174ZW94"/>
<keyword evidence="2" id="KW-0378">Hydrolase</keyword>
<reference evidence="2 3" key="1">
    <citation type="submission" date="2015-09" db="EMBL/GenBank/DDBJ databases">
        <authorList>
            <consortium name="Pathogen Informatics"/>
        </authorList>
    </citation>
    <scope>NUCLEOTIDE SEQUENCE [LARGE SCALE GENOMIC DNA]</scope>
    <source>
        <strain evidence="2 3">2789STDY5834878</strain>
    </source>
</reference>
<dbReference type="EC" id="3.1.30.-" evidence="2"/>
<dbReference type="PROSITE" id="PS51257">
    <property type="entry name" value="PROKAR_LIPOPROTEIN"/>
    <property type="match status" value="1"/>
</dbReference>
<feature type="domain" description="Type VII secretion system protein EssD-like" evidence="1">
    <location>
        <begin position="87"/>
        <end position="214"/>
    </location>
</feature>
<dbReference type="SUPFAM" id="SSF57884">
    <property type="entry name" value="Ada DNA repair protein, N-terminal domain (N-Ada 10)"/>
    <property type="match status" value="1"/>
</dbReference>
<evidence type="ECO:0000259" key="1">
    <source>
        <dbReference type="Pfam" id="PF13930"/>
    </source>
</evidence>
<dbReference type="Gene3D" id="3.40.570.10">
    <property type="entry name" value="Extracellular Endonuclease, subunit A"/>
    <property type="match status" value="1"/>
</dbReference>
<proteinExistence type="predicted"/>
<evidence type="ECO:0000313" key="2">
    <source>
        <dbReference type="EMBL" id="CUQ89029.1"/>
    </source>
</evidence>
<dbReference type="RefSeq" id="WP_055287856.1">
    <property type="nucleotide sequence ID" value="NZ_CABIXW010000007.1"/>
</dbReference>
<protein>
    <submittedName>
        <fullName evidence="2">Competence-specific nuclease</fullName>
        <ecNumber evidence="2">3.1.30.-</ecNumber>
    </submittedName>
</protein>
<dbReference type="InterPro" id="IPR044927">
    <property type="entry name" value="Endonuclea_NS_2"/>
</dbReference>
<dbReference type="Pfam" id="PF13930">
    <property type="entry name" value="Endonuclea_NS_2"/>
    <property type="match status" value="1"/>
</dbReference>
<dbReference type="GO" id="GO:0016787">
    <property type="term" value="F:hydrolase activity"/>
    <property type="evidence" value="ECO:0007669"/>
    <property type="project" value="UniProtKB-KW"/>
</dbReference>
<dbReference type="EMBL" id="CZBV01000007">
    <property type="protein sequence ID" value="CUQ89029.1"/>
    <property type="molecule type" value="Genomic_DNA"/>
</dbReference>
<dbReference type="InterPro" id="IPR035451">
    <property type="entry name" value="Ada-like_dom_sf"/>
</dbReference>
<accession>A0A174ZW94</accession>
<organism evidence="2 3">
    <name type="scientific">Lachnospira eligens</name>
    <dbReference type="NCBI Taxonomy" id="39485"/>
    <lineage>
        <taxon>Bacteria</taxon>
        <taxon>Bacillati</taxon>
        <taxon>Bacillota</taxon>
        <taxon>Clostridia</taxon>
        <taxon>Lachnospirales</taxon>
        <taxon>Lachnospiraceae</taxon>
        <taxon>Lachnospira</taxon>
    </lineage>
</organism>
<evidence type="ECO:0000313" key="3">
    <source>
        <dbReference type="Proteomes" id="UP000095780"/>
    </source>
</evidence>
<dbReference type="Proteomes" id="UP000095780">
    <property type="component" value="Unassembled WGS sequence"/>
</dbReference>
<dbReference type="Gene3D" id="3.40.10.10">
    <property type="entry name" value="DNA Methylphosphotriester Repair Domain"/>
    <property type="match status" value="1"/>
</dbReference>
<sequence>MRNIRLEVLRRVTAFLLVFFIAGSGLGLSGCSSKKDNQAGTVGSAEVQSTAVADDMASLVYQGEPYVVINDNTPVFNDADFTTISFESYGELDELGRCTTAFANIGKDIMPTEKRGAIGEVKPTGWQTAKYDSVDGKYLYNRCHLIGYQLTGENANEKNLITGTRYLNVDGMLPFENMVADYIKETNNHVLYRVTPVFSGDNLVASGVHMEAKSVEDNGDGILFNVYCFNAQPGIAIDYATGDSHQDDSIVADASKSTTAAEANVQTYVLNTNTKKFHKESCNSAKSMEASNKKIYTGSRQEIIDMGYEACGVCKP</sequence>
<gene>
    <name evidence="2" type="primary">endA</name>
    <name evidence="2" type="ORF">ERS852492_02376</name>
</gene>
<name>A0A174ZW94_9FIRM</name>